<proteinExistence type="predicted"/>
<accession>A0A8J2SHY7</accession>
<gene>
    <name evidence="1" type="ORF">PECAL_4P01670</name>
</gene>
<organism evidence="1 2">
    <name type="scientific">Pelagomonas calceolata</name>
    <dbReference type="NCBI Taxonomy" id="35677"/>
    <lineage>
        <taxon>Eukaryota</taxon>
        <taxon>Sar</taxon>
        <taxon>Stramenopiles</taxon>
        <taxon>Ochrophyta</taxon>
        <taxon>Pelagophyceae</taxon>
        <taxon>Pelagomonadales</taxon>
        <taxon>Pelagomonadaceae</taxon>
        <taxon>Pelagomonas</taxon>
    </lineage>
</organism>
<name>A0A8J2SHY7_9STRA</name>
<keyword evidence="2" id="KW-1185">Reference proteome</keyword>
<comment type="caution">
    <text evidence="1">The sequence shown here is derived from an EMBL/GenBank/DDBJ whole genome shotgun (WGS) entry which is preliminary data.</text>
</comment>
<sequence>MRPHCPVSCKVVSGCTASTPRILVEDVSTETWTSVKAVVGDLLLALRGDEVLFVREVDGPADVTVVAS</sequence>
<dbReference type="Proteomes" id="UP000789595">
    <property type="component" value="Unassembled WGS sequence"/>
</dbReference>
<reference evidence="1" key="1">
    <citation type="submission" date="2021-11" db="EMBL/GenBank/DDBJ databases">
        <authorList>
            <consortium name="Genoscope - CEA"/>
            <person name="William W."/>
        </authorList>
    </citation>
    <scope>NUCLEOTIDE SEQUENCE</scope>
</reference>
<protein>
    <submittedName>
        <fullName evidence="1">Uncharacterized protein</fullName>
    </submittedName>
</protein>
<evidence type="ECO:0000313" key="2">
    <source>
        <dbReference type="Proteomes" id="UP000789595"/>
    </source>
</evidence>
<evidence type="ECO:0000313" key="1">
    <source>
        <dbReference type="EMBL" id="CAH0373003.1"/>
    </source>
</evidence>
<dbReference type="AlphaFoldDB" id="A0A8J2SHY7"/>
<dbReference type="EMBL" id="CAKKNE010000004">
    <property type="protein sequence ID" value="CAH0373003.1"/>
    <property type="molecule type" value="Genomic_DNA"/>
</dbReference>